<dbReference type="EMBL" id="LT934124">
    <property type="protein sequence ID" value="VAI90196.1"/>
    <property type="molecule type" value="Genomic_DNA"/>
</dbReference>
<feature type="compositionally biased region" description="Polar residues" evidence="1">
    <location>
        <begin position="8"/>
        <end position="29"/>
    </location>
</feature>
<accession>A0A9R1C3I0</accession>
<sequence>MGQKDSKPSYNSADYGNSSNGYNSRYANTPSSYSPRYASSAGHNVQQPEAQARLQRKYSRIGDDYRSVSQVCIDGLLCLRFSCLPFPTFDAWFST</sequence>
<dbReference type="AlphaFoldDB" id="A0A9R1C3I0"/>
<evidence type="ECO:0000313" key="2">
    <source>
        <dbReference type="EMBL" id="VAI90196.1"/>
    </source>
</evidence>
<gene>
    <name evidence="2" type="ORF">TRITD_7Bv1G159420</name>
</gene>
<dbReference type="Proteomes" id="UP000324705">
    <property type="component" value="Chromosome 7B"/>
</dbReference>
<feature type="compositionally biased region" description="Low complexity" evidence="1">
    <location>
        <begin position="30"/>
        <end position="41"/>
    </location>
</feature>
<name>A0A9R1C3I0_TRITD</name>
<feature type="region of interest" description="Disordered" evidence="1">
    <location>
        <begin position="1"/>
        <end position="55"/>
    </location>
</feature>
<proteinExistence type="predicted"/>
<keyword evidence="3" id="KW-1185">Reference proteome</keyword>
<dbReference type="Gramene" id="TRITD7Bv1G159420.22">
    <property type="protein sequence ID" value="TRITD7Bv1G159420.22"/>
    <property type="gene ID" value="TRITD7Bv1G159420"/>
</dbReference>
<reference evidence="2 3" key="1">
    <citation type="submission" date="2017-09" db="EMBL/GenBank/DDBJ databases">
        <authorList>
            <consortium name="International Durum Wheat Genome Sequencing Consortium (IDWGSC)"/>
            <person name="Milanesi L."/>
        </authorList>
    </citation>
    <scope>NUCLEOTIDE SEQUENCE [LARGE SCALE GENOMIC DNA]</scope>
    <source>
        <strain evidence="3">cv. Svevo</strain>
    </source>
</reference>
<evidence type="ECO:0000313" key="3">
    <source>
        <dbReference type="Proteomes" id="UP000324705"/>
    </source>
</evidence>
<protein>
    <submittedName>
        <fullName evidence="2">Uncharacterized protein</fullName>
    </submittedName>
</protein>
<evidence type="ECO:0000256" key="1">
    <source>
        <dbReference type="SAM" id="MobiDB-lite"/>
    </source>
</evidence>
<organism evidence="2 3">
    <name type="scientific">Triticum turgidum subsp. durum</name>
    <name type="common">Durum wheat</name>
    <name type="synonym">Triticum durum</name>
    <dbReference type="NCBI Taxonomy" id="4567"/>
    <lineage>
        <taxon>Eukaryota</taxon>
        <taxon>Viridiplantae</taxon>
        <taxon>Streptophyta</taxon>
        <taxon>Embryophyta</taxon>
        <taxon>Tracheophyta</taxon>
        <taxon>Spermatophyta</taxon>
        <taxon>Magnoliopsida</taxon>
        <taxon>Liliopsida</taxon>
        <taxon>Poales</taxon>
        <taxon>Poaceae</taxon>
        <taxon>BOP clade</taxon>
        <taxon>Pooideae</taxon>
        <taxon>Triticodae</taxon>
        <taxon>Triticeae</taxon>
        <taxon>Triticinae</taxon>
        <taxon>Triticum</taxon>
    </lineage>
</organism>